<reference evidence="9" key="1">
    <citation type="journal article" date="2003" name="J. Bacteriol.">
        <title>Arsenite oxidase aox genes from a metal-resistant beta-Proteobacterium.</title>
        <authorList>
            <person name="Muller D."/>
            <person name="Lievremont D."/>
            <person name="Simeonova D.D."/>
            <person name="Hubert J.C."/>
            <person name="Lett M.C."/>
        </authorList>
    </citation>
    <scope>NUCLEOTIDE SEQUENCE</scope>
    <source>
        <strain evidence="9">ULPAs1</strain>
    </source>
</reference>
<keyword evidence="11" id="KW-1185">Reference proteome</keyword>
<dbReference type="KEGG" id="har:HEAR0476"/>
<dbReference type="HOGENOM" id="CLU_133112_1_1_4"/>
<sequence>MKYAIAICIFSLSFSASAAADANKAKGIAVKSACMACHGTNNKIVGPGFNEIANKYKGNKTAVSTLVKKIKVGGSGVWGTTPMPPNNLSEADAKLVVEWILAGAK</sequence>
<evidence type="ECO:0000256" key="7">
    <source>
        <dbReference type="SAM" id="SignalP"/>
    </source>
</evidence>
<evidence type="ECO:0000313" key="11">
    <source>
        <dbReference type="Proteomes" id="UP000006697"/>
    </source>
</evidence>
<proteinExistence type="predicted"/>
<reference evidence="10 11" key="2">
    <citation type="journal article" date="2007" name="PLoS Genet.">
        <title>A tale of two oxidation states: bacterial colonization of arsenic-rich environments.</title>
        <authorList>
            <person name="Muller D."/>
            <person name="Medigue C."/>
            <person name="Koechler S."/>
            <person name="Barbe V."/>
            <person name="Barakat M."/>
            <person name="Talla E."/>
            <person name="Bonnefoy V."/>
            <person name="Krin E."/>
            <person name="Arsene-Ploetze F."/>
            <person name="Carapito C."/>
            <person name="Chandler M."/>
            <person name="Cournoyer B."/>
            <person name="Cruveiller S."/>
            <person name="Dossat C."/>
            <person name="Duval S."/>
            <person name="Heymann M."/>
            <person name="Leize E."/>
            <person name="Lieutaud A."/>
            <person name="Lievremont D."/>
            <person name="Makita Y."/>
            <person name="Mangenot S."/>
            <person name="Nitschke W."/>
            <person name="Ortet P."/>
            <person name="Perdrial N."/>
            <person name="Schoepp B."/>
            <person name="Siguier N."/>
            <person name="Simeonova D.D."/>
            <person name="Rouy Z."/>
            <person name="Segurens B."/>
            <person name="Turlin E."/>
            <person name="Vallenet D."/>
            <person name="Van Dorsselaer A."/>
            <person name="Weiss S."/>
            <person name="Weissenbach J."/>
            <person name="Lett M.C."/>
            <person name="Danchin A."/>
            <person name="Bertin P.N."/>
        </authorList>
    </citation>
    <scope>NUCLEOTIDE SEQUENCE [LARGE SCALE GENOMIC DNA]</scope>
    <source>
        <strain evidence="11">ULPAs1</strain>
    </source>
</reference>
<evidence type="ECO:0000256" key="5">
    <source>
        <dbReference type="ARBA" id="ARBA00023004"/>
    </source>
</evidence>
<dbReference type="PRINTS" id="PR00606">
    <property type="entry name" value="CYTCHROMECID"/>
</dbReference>
<keyword evidence="7" id="KW-0732">Signal</keyword>
<feature type="domain" description="Cytochrome c" evidence="8">
    <location>
        <begin position="22"/>
        <end position="104"/>
    </location>
</feature>
<dbReference type="eggNOG" id="COG4654">
    <property type="taxonomic scope" value="Bacteria"/>
</dbReference>
<evidence type="ECO:0000313" key="9">
    <source>
        <dbReference type="EMBL" id="AAN05583.1"/>
    </source>
</evidence>
<name>Q8GGJ4_HERAR</name>
<keyword evidence="2 6" id="KW-0349">Heme</keyword>
<feature type="binding site" description="axial binding residue" evidence="6">
    <location>
        <position position="83"/>
    </location>
    <ligand>
        <name>heme c</name>
        <dbReference type="ChEBI" id="CHEBI:61717"/>
    </ligand>
    <ligandPart>
        <name>Fe</name>
        <dbReference type="ChEBI" id="CHEBI:18248"/>
    </ligandPart>
</feature>
<gene>
    <name evidence="9" type="primary">aoxD</name>
    <name evidence="10" type="ordered locus">HEAR0476</name>
</gene>
<dbReference type="InterPro" id="IPR036909">
    <property type="entry name" value="Cyt_c-like_dom_sf"/>
</dbReference>
<reference evidence="10" key="3">
    <citation type="submission" date="2007-03" db="EMBL/GenBank/DDBJ databases">
        <authorList>
            <person name="Genoscope"/>
        </authorList>
    </citation>
    <scope>NUCLEOTIDE SEQUENCE</scope>
</reference>
<dbReference type="SUPFAM" id="SSF46626">
    <property type="entry name" value="Cytochrome c"/>
    <property type="match status" value="1"/>
</dbReference>
<dbReference type="EMBL" id="CU207211">
    <property type="protein sequence ID" value="CAL60688.1"/>
    <property type="molecule type" value="Genomic_DNA"/>
</dbReference>
<evidence type="ECO:0000256" key="3">
    <source>
        <dbReference type="ARBA" id="ARBA00022723"/>
    </source>
</evidence>
<dbReference type="GO" id="GO:0020037">
    <property type="term" value="F:heme binding"/>
    <property type="evidence" value="ECO:0007669"/>
    <property type="project" value="InterPro"/>
</dbReference>
<dbReference type="Gene3D" id="1.10.760.10">
    <property type="entry name" value="Cytochrome c-like domain"/>
    <property type="match status" value="1"/>
</dbReference>
<evidence type="ECO:0000256" key="1">
    <source>
        <dbReference type="ARBA" id="ARBA00022448"/>
    </source>
</evidence>
<keyword evidence="1" id="KW-0813">Transport</keyword>
<evidence type="ECO:0000313" key="10">
    <source>
        <dbReference type="EMBL" id="CAL60688.1"/>
    </source>
</evidence>
<evidence type="ECO:0000256" key="4">
    <source>
        <dbReference type="ARBA" id="ARBA00022982"/>
    </source>
</evidence>
<dbReference type="GO" id="GO:0005506">
    <property type="term" value="F:iron ion binding"/>
    <property type="evidence" value="ECO:0007669"/>
    <property type="project" value="InterPro"/>
</dbReference>
<dbReference type="GO" id="GO:0009055">
    <property type="term" value="F:electron transfer activity"/>
    <property type="evidence" value="ECO:0007669"/>
    <property type="project" value="InterPro"/>
</dbReference>
<dbReference type="OrthoDB" id="9814063at2"/>
<keyword evidence="4" id="KW-0249">Electron transport</keyword>
<evidence type="ECO:0000259" key="8">
    <source>
        <dbReference type="PROSITE" id="PS51007"/>
    </source>
</evidence>
<dbReference type="Pfam" id="PF00034">
    <property type="entry name" value="Cytochrom_C"/>
    <property type="match status" value="1"/>
</dbReference>
<feature type="signal peptide" evidence="7">
    <location>
        <begin position="1"/>
        <end position="18"/>
    </location>
</feature>
<organism evidence="9">
    <name type="scientific">Herminiimonas arsenicoxydans</name>
    <dbReference type="NCBI Taxonomy" id="204773"/>
    <lineage>
        <taxon>Bacteria</taxon>
        <taxon>Pseudomonadati</taxon>
        <taxon>Pseudomonadota</taxon>
        <taxon>Betaproteobacteria</taxon>
        <taxon>Burkholderiales</taxon>
        <taxon>Oxalobacteraceae</taxon>
        <taxon>Herminiimonas</taxon>
    </lineage>
</organism>
<evidence type="ECO:0000256" key="6">
    <source>
        <dbReference type="PIRSR" id="PIRSR602324-1"/>
    </source>
</evidence>
<comment type="PTM">
    <text evidence="6">Binds 1 heme c group covalently per subunit.</text>
</comment>
<keyword evidence="3 6" id="KW-0479">Metal-binding</keyword>
<evidence type="ECO:0000256" key="2">
    <source>
        <dbReference type="ARBA" id="ARBA00022617"/>
    </source>
</evidence>
<keyword evidence="5 6" id="KW-0408">Iron</keyword>
<feature type="chain" id="PRO_5007713006" evidence="7">
    <location>
        <begin position="19"/>
        <end position="105"/>
    </location>
</feature>
<dbReference type="InterPro" id="IPR002324">
    <property type="entry name" value="Cyt_c_ID"/>
</dbReference>
<dbReference type="STRING" id="204773.HEAR0476"/>
<dbReference type="Proteomes" id="UP000006697">
    <property type="component" value="Chromosome"/>
</dbReference>
<dbReference type="PROSITE" id="PS51007">
    <property type="entry name" value="CYTC"/>
    <property type="match status" value="1"/>
</dbReference>
<feature type="binding site" description="covalent" evidence="6">
    <location>
        <position position="34"/>
    </location>
    <ligand>
        <name>heme c</name>
        <dbReference type="ChEBI" id="CHEBI:61717"/>
    </ligand>
</feature>
<accession>Q8GGJ4</accession>
<dbReference type="InterPro" id="IPR009056">
    <property type="entry name" value="Cyt_c-like_dom"/>
</dbReference>
<dbReference type="AlphaFoldDB" id="Q8GGJ4"/>
<protein>
    <submittedName>
        <fullName evidence="9">AoxD</fullName>
    </submittedName>
    <submittedName>
        <fullName evidence="10">Cytochrome c-552 (Cytochrome c552)</fullName>
    </submittedName>
</protein>
<feature type="binding site" description="axial binding residue" evidence="6">
    <location>
        <position position="38"/>
    </location>
    <ligand>
        <name>heme c</name>
        <dbReference type="ChEBI" id="CHEBI:61717"/>
    </ligand>
    <ligandPart>
        <name>Fe</name>
        <dbReference type="ChEBI" id="CHEBI:18248"/>
    </ligandPart>
</feature>
<dbReference type="EMBL" id="AF509588">
    <property type="protein sequence ID" value="AAN05583.1"/>
    <property type="molecule type" value="Genomic_DNA"/>
</dbReference>